<name>A0ACC5R2B8_9HYPH</name>
<evidence type="ECO:0000313" key="1">
    <source>
        <dbReference type="EMBL" id="MBK1866802.1"/>
    </source>
</evidence>
<keyword evidence="2" id="KW-1185">Reference proteome</keyword>
<proteinExistence type="predicted"/>
<evidence type="ECO:0000313" key="2">
    <source>
        <dbReference type="Proteomes" id="UP000616151"/>
    </source>
</evidence>
<sequence length="395" mass="40924">MNARLSIAPIVALGVTQIIGYGTLYYAFSILAPDMARDLTWSVEWIFAALSLSLLVGGLTAPWFGILIDRYGAGRLMTIGSACAAAALIGCSLAPNKLIFVGTLVVVEVAASLVQYGAAFALLVQLNPAQAQRSITYLTLIGGFASTVFWPITAFLETQMSWRSVYLIFAALNLLVCLPLHAWLARGLARSRDAIAAGTEPVIGRLSVTARPIGFALMILAFSLQSFVASAVLIHMVPMLAALGLTATAAIIATVFGPSQVASRLINMAFGRNLSPVILATIAAALMSGAVLVLILTAPMVTGAMAFAVLFGLGNGLFSIVLGTLPLLLFGSEGYGRLQGRVASARLVVSAAAPFAFAAGMAQIGATWSLGITMALGAGAVVTFLGIGRLMQARG</sequence>
<gene>
    <name evidence="1" type="primary">arsK</name>
    <name evidence="1" type="ORF">JHL16_10595</name>
</gene>
<dbReference type="Proteomes" id="UP000616151">
    <property type="component" value="Unassembled WGS sequence"/>
</dbReference>
<protein>
    <submittedName>
        <fullName evidence="1">Arsenite efflux MFS transporter ArsK</fullName>
    </submittedName>
</protein>
<accession>A0ACC5R2B8</accession>
<organism evidence="1 2">
    <name type="scientific">Taklimakanibacter albus</name>
    <dbReference type="NCBI Taxonomy" id="2800327"/>
    <lineage>
        <taxon>Bacteria</taxon>
        <taxon>Pseudomonadati</taxon>
        <taxon>Pseudomonadota</taxon>
        <taxon>Alphaproteobacteria</taxon>
        <taxon>Hyphomicrobiales</taxon>
        <taxon>Aestuariivirgaceae</taxon>
        <taxon>Taklimakanibacter</taxon>
    </lineage>
</organism>
<reference evidence="1" key="1">
    <citation type="submission" date="2021-01" db="EMBL/GenBank/DDBJ databases">
        <authorList>
            <person name="Sun Q."/>
        </authorList>
    </citation>
    <scope>NUCLEOTIDE SEQUENCE</scope>
    <source>
        <strain evidence="1">YIM B02566</strain>
    </source>
</reference>
<comment type="caution">
    <text evidence="1">The sequence shown here is derived from an EMBL/GenBank/DDBJ whole genome shotgun (WGS) entry which is preliminary data.</text>
</comment>
<dbReference type="EMBL" id="JAENHL010000006">
    <property type="protein sequence ID" value="MBK1866802.1"/>
    <property type="molecule type" value="Genomic_DNA"/>
</dbReference>